<dbReference type="PROSITE" id="PS50110">
    <property type="entry name" value="RESPONSE_REGULATORY"/>
    <property type="match status" value="1"/>
</dbReference>
<evidence type="ECO:0000256" key="2">
    <source>
        <dbReference type="PROSITE-ProRule" id="PRU00169"/>
    </source>
</evidence>
<gene>
    <name evidence="4" type="ORF">SAMN05192529_109130</name>
</gene>
<dbReference type="InterPro" id="IPR050595">
    <property type="entry name" value="Bact_response_regulator"/>
</dbReference>
<evidence type="ECO:0000259" key="3">
    <source>
        <dbReference type="PROSITE" id="PS50110"/>
    </source>
</evidence>
<evidence type="ECO:0000313" key="5">
    <source>
        <dbReference type="Proteomes" id="UP000199041"/>
    </source>
</evidence>
<feature type="domain" description="Response regulatory" evidence="3">
    <location>
        <begin position="4"/>
        <end position="118"/>
    </location>
</feature>
<keyword evidence="1 2" id="KW-0597">Phosphoprotein</keyword>
<protein>
    <submittedName>
        <fullName evidence="4">Response regulator receiver domain-containing protein</fullName>
    </submittedName>
</protein>
<evidence type="ECO:0000313" key="4">
    <source>
        <dbReference type="EMBL" id="SEA16518.1"/>
    </source>
</evidence>
<dbReference type="Proteomes" id="UP000199041">
    <property type="component" value="Unassembled WGS sequence"/>
</dbReference>
<dbReference type="AlphaFoldDB" id="A0A1H3YZE8"/>
<evidence type="ECO:0000256" key="1">
    <source>
        <dbReference type="ARBA" id="ARBA00022553"/>
    </source>
</evidence>
<dbReference type="Gene3D" id="3.40.50.2300">
    <property type="match status" value="1"/>
</dbReference>
<keyword evidence="5" id="KW-1185">Reference proteome</keyword>
<dbReference type="InterPro" id="IPR011006">
    <property type="entry name" value="CheY-like_superfamily"/>
</dbReference>
<name>A0A1H3YZE8_9BACT</name>
<dbReference type="GO" id="GO:0000160">
    <property type="term" value="P:phosphorelay signal transduction system"/>
    <property type="evidence" value="ECO:0007669"/>
    <property type="project" value="InterPro"/>
</dbReference>
<accession>A0A1H3YZE8</accession>
<dbReference type="SMART" id="SM00448">
    <property type="entry name" value="REC"/>
    <property type="match status" value="1"/>
</dbReference>
<dbReference type="RefSeq" id="WP_091397246.1">
    <property type="nucleotide sequence ID" value="NZ_FNQY01000009.1"/>
</dbReference>
<dbReference type="Pfam" id="PF00072">
    <property type="entry name" value="Response_reg"/>
    <property type="match status" value="1"/>
</dbReference>
<organism evidence="4 5">
    <name type="scientific">Arachidicoccus rhizosphaerae</name>
    <dbReference type="NCBI Taxonomy" id="551991"/>
    <lineage>
        <taxon>Bacteria</taxon>
        <taxon>Pseudomonadati</taxon>
        <taxon>Bacteroidota</taxon>
        <taxon>Chitinophagia</taxon>
        <taxon>Chitinophagales</taxon>
        <taxon>Chitinophagaceae</taxon>
        <taxon>Arachidicoccus</taxon>
    </lineage>
</organism>
<dbReference type="InterPro" id="IPR001789">
    <property type="entry name" value="Sig_transdc_resp-reg_receiver"/>
</dbReference>
<proteinExistence type="predicted"/>
<dbReference type="PANTHER" id="PTHR44591:SF3">
    <property type="entry name" value="RESPONSE REGULATORY DOMAIN-CONTAINING PROTEIN"/>
    <property type="match status" value="1"/>
</dbReference>
<dbReference type="EMBL" id="FNQY01000009">
    <property type="protein sequence ID" value="SEA16518.1"/>
    <property type="molecule type" value="Genomic_DNA"/>
</dbReference>
<reference evidence="4 5" key="1">
    <citation type="submission" date="2016-10" db="EMBL/GenBank/DDBJ databases">
        <authorList>
            <person name="de Groot N.N."/>
        </authorList>
    </citation>
    <scope>NUCLEOTIDE SEQUENCE [LARGE SCALE GENOMIC DNA]</scope>
    <source>
        <strain evidence="4 5">Vu-144</strain>
    </source>
</reference>
<feature type="modified residue" description="4-aspartylphosphate" evidence="2">
    <location>
        <position position="53"/>
    </location>
</feature>
<dbReference type="SUPFAM" id="SSF52172">
    <property type="entry name" value="CheY-like"/>
    <property type="match status" value="1"/>
</dbReference>
<dbReference type="CDD" id="cd00156">
    <property type="entry name" value="REC"/>
    <property type="match status" value="1"/>
</dbReference>
<sequence>MEQCILIYEDDRDLLELCKIILTGPGRTIKTFNRCENIISDVERFHPDLILMDLWIPEIGGKKAIELVKEDKSNDHIAVILFSANAEIEQISDDIGANDFLKKPFDLMNFKKTVEKHLCN</sequence>
<dbReference type="STRING" id="551991.SAMN05192529_109130"/>
<dbReference type="OrthoDB" id="9789181at2"/>
<dbReference type="PANTHER" id="PTHR44591">
    <property type="entry name" value="STRESS RESPONSE REGULATOR PROTEIN 1"/>
    <property type="match status" value="1"/>
</dbReference>